<protein>
    <submittedName>
        <fullName evidence="4">Monooxygenase</fullName>
    </submittedName>
</protein>
<dbReference type="EMBL" id="BMYS01000020">
    <property type="protein sequence ID" value="GGW93514.1"/>
    <property type="molecule type" value="Genomic_DNA"/>
</dbReference>
<dbReference type="PRINTS" id="PR00420">
    <property type="entry name" value="RNGMNOXGNASE"/>
</dbReference>
<dbReference type="Gene3D" id="3.50.50.60">
    <property type="entry name" value="FAD/NAD(P)-binding domain"/>
    <property type="match status" value="1"/>
</dbReference>
<dbReference type="GO" id="GO:0004497">
    <property type="term" value="F:monooxygenase activity"/>
    <property type="evidence" value="ECO:0007669"/>
    <property type="project" value="UniProtKB-KW"/>
</dbReference>
<reference evidence="4" key="1">
    <citation type="journal article" date="2014" name="Int. J. Syst. Evol. Microbiol.">
        <title>Complete genome sequence of Corynebacterium casei LMG S-19264T (=DSM 44701T), isolated from a smear-ripened cheese.</title>
        <authorList>
            <consortium name="US DOE Joint Genome Institute (JGI-PGF)"/>
            <person name="Walter F."/>
            <person name="Albersmeier A."/>
            <person name="Kalinowski J."/>
            <person name="Ruckert C."/>
        </authorList>
    </citation>
    <scope>NUCLEOTIDE SEQUENCE</scope>
    <source>
        <strain evidence="4">KCTC 23732</strain>
    </source>
</reference>
<evidence type="ECO:0000256" key="2">
    <source>
        <dbReference type="ARBA" id="ARBA00023033"/>
    </source>
</evidence>
<dbReference type="Proteomes" id="UP000608345">
    <property type="component" value="Unassembled WGS sequence"/>
</dbReference>
<dbReference type="PANTHER" id="PTHR13789">
    <property type="entry name" value="MONOOXYGENASE"/>
    <property type="match status" value="1"/>
</dbReference>
<dbReference type="RefSeq" id="WP_217734436.1">
    <property type="nucleotide sequence ID" value="NZ_BAABFY010000046.1"/>
</dbReference>
<dbReference type="SUPFAM" id="SSF51905">
    <property type="entry name" value="FAD/NAD(P)-binding domain"/>
    <property type="match status" value="1"/>
</dbReference>
<keyword evidence="1" id="KW-0560">Oxidoreductase</keyword>
<proteinExistence type="predicted"/>
<dbReference type="InterPro" id="IPR036188">
    <property type="entry name" value="FAD/NAD-bd_sf"/>
</dbReference>
<accession>A0A918JQ20</accession>
<keyword evidence="5" id="KW-1185">Reference proteome</keyword>
<dbReference type="SUPFAM" id="SSF54373">
    <property type="entry name" value="FAD-linked reductases, C-terminal domain"/>
    <property type="match status" value="1"/>
</dbReference>
<evidence type="ECO:0000313" key="5">
    <source>
        <dbReference type="Proteomes" id="UP000608345"/>
    </source>
</evidence>
<dbReference type="InterPro" id="IPR050493">
    <property type="entry name" value="FAD-dep_Monooxygenase_BioMet"/>
</dbReference>
<dbReference type="InterPro" id="IPR002938">
    <property type="entry name" value="FAD-bd"/>
</dbReference>
<comment type="caution">
    <text evidence="4">The sequence shown here is derived from an EMBL/GenBank/DDBJ whole genome shotgun (WGS) entry which is preliminary data.</text>
</comment>
<organism evidence="4 5">
    <name type="scientific">Advenella faeciporci</name>
    <dbReference type="NCBI Taxonomy" id="797535"/>
    <lineage>
        <taxon>Bacteria</taxon>
        <taxon>Pseudomonadati</taxon>
        <taxon>Pseudomonadota</taxon>
        <taxon>Betaproteobacteria</taxon>
        <taxon>Burkholderiales</taxon>
        <taxon>Alcaligenaceae</taxon>
    </lineage>
</organism>
<dbReference type="Pfam" id="PF01494">
    <property type="entry name" value="FAD_binding_3"/>
    <property type="match status" value="1"/>
</dbReference>
<keyword evidence="2 4" id="KW-0503">Monooxygenase</keyword>
<gene>
    <name evidence="4" type="ORF">GCM10011450_24460</name>
</gene>
<evidence type="ECO:0000259" key="3">
    <source>
        <dbReference type="Pfam" id="PF01494"/>
    </source>
</evidence>
<dbReference type="PANTHER" id="PTHR13789:SF309">
    <property type="entry name" value="PUTATIVE (AFU_ORTHOLOGUE AFUA_6G14510)-RELATED"/>
    <property type="match status" value="1"/>
</dbReference>
<reference evidence="4" key="2">
    <citation type="submission" date="2020-09" db="EMBL/GenBank/DDBJ databases">
        <authorList>
            <person name="Sun Q."/>
            <person name="Kim S."/>
        </authorList>
    </citation>
    <scope>NUCLEOTIDE SEQUENCE</scope>
    <source>
        <strain evidence="4">KCTC 23732</strain>
    </source>
</reference>
<dbReference type="AlphaFoldDB" id="A0A918JQ20"/>
<feature type="domain" description="FAD-binding" evidence="3">
    <location>
        <begin position="5"/>
        <end position="349"/>
    </location>
</feature>
<name>A0A918JQ20_9BURK</name>
<evidence type="ECO:0000256" key="1">
    <source>
        <dbReference type="ARBA" id="ARBA00023002"/>
    </source>
</evidence>
<sequence length="399" mass="44602">MKKDIKVIIAGGGIGGLSAALALLRQGFDVEVYEQAKELREVGAGIQISPNGSRALDALGIYENVKADSCNPEKKEFRLWNTGKSWLLFDLGDDAVEKYGYPYLTVYRPDLLKALVDGVEAIKPNAIHLDSKVHSFSQDKDSIKLKLENGQEISGDLLIGADGVRSAIRNQLWGPTNPNFSGMVAWRGVIPMKNLPEHLQKMVGSTWIGPGGHAVNYPLHRGEIMNFVGTIERKDWQVESWSTQGTVEECLNDFKGWHEDVQTMIRLSPQLFKWALMQRDPIPQWTQGRVTLVGDAAHATLPFLAQGAVQSIEDGVVLARCLDKYVHDLPLAFEKYESARIERTSKMVRGATANTGRFHSAELETEEGAEAYLQREWSSNPIADRYDWLYRYDVLTAEI</sequence>
<evidence type="ECO:0000313" key="4">
    <source>
        <dbReference type="EMBL" id="GGW93514.1"/>
    </source>
</evidence>
<dbReference type="GO" id="GO:0071949">
    <property type="term" value="F:FAD binding"/>
    <property type="evidence" value="ECO:0007669"/>
    <property type="project" value="InterPro"/>
</dbReference>